<name>A0A418ALV5_9STRA</name>
<reference evidence="1 2" key="1">
    <citation type="submission" date="2018-08" db="EMBL/GenBank/DDBJ databases">
        <title>Aphanomyces genome sequencing and annotation.</title>
        <authorList>
            <person name="Minardi D."/>
            <person name="Oidtmann B."/>
            <person name="Van Der Giezen M."/>
            <person name="Studholme D.J."/>
        </authorList>
    </citation>
    <scope>NUCLEOTIDE SEQUENCE [LARGE SCALE GENOMIC DNA]</scope>
    <source>
        <strain evidence="1 2">NJM0002</strain>
    </source>
</reference>
<proteinExistence type="predicted"/>
<comment type="caution">
    <text evidence="1">The sequence shown here is derived from an EMBL/GenBank/DDBJ whole genome shotgun (WGS) entry which is preliminary data.</text>
</comment>
<evidence type="ECO:0000313" key="1">
    <source>
        <dbReference type="EMBL" id="RHY25586.1"/>
    </source>
</evidence>
<dbReference type="EMBL" id="QUSY01001249">
    <property type="protein sequence ID" value="RHY25586.1"/>
    <property type="molecule type" value="Genomic_DNA"/>
</dbReference>
<evidence type="ECO:0000313" key="2">
    <source>
        <dbReference type="Proteomes" id="UP000285060"/>
    </source>
</evidence>
<dbReference type="Proteomes" id="UP000285060">
    <property type="component" value="Unassembled WGS sequence"/>
</dbReference>
<keyword evidence="2" id="KW-1185">Reference proteome</keyword>
<dbReference type="AlphaFoldDB" id="A0A418ALV5"/>
<accession>A0A418ALV5</accession>
<organism evidence="1 2">
    <name type="scientific">Aphanomyces invadans</name>
    <dbReference type="NCBI Taxonomy" id="157072"/>
    <lineage>
        <taxon>Eukaryota</taxon>
        <taxon>Sar</taxon>
        <taxon>Stramenopiles</taxon>
        <taxon>Oomycota</taxon>
        <taxon>Saprolegniomycetes</taxon>
        <taxon>Saprolegniales</taxon>
        <taxon>Verrucalvaceae</taxon>
        <taxon>Aphanomyces</taxon>
    </lineage>
</organism>
<sequence length="204" mass="23364">MDIHRESVSMETPYGKAALTEAEYAALEKELYEESIRGLEDRLKDLQNGTLDEFVERCRAFEIGKTHEVDLANLHRTLLLQNISELLAFDLRQIEDGHNASVGELQSANPPRIDAAQHVEVEVPTFISPAPVTTHTDDQLQQELEQFEYRKHLHFSMDHLKACVPSVTTIQHQLTTLRESLASVNKRLRQATRMWLHSPLRGPY</sequence>
<gene>
    <name evidence="1" type="ORF">DYB32_008213</name>
</gene>
<protein>
    <submittedName>
        <fullName evidence="1">Uncharacterized protein</fullName>
    </submittedName>
</protein>